<reference evidence="9" key="1">
    <citation type="submission" date="2018-01" db="EMBL/GenBank/DDBJ databases">
        <authorList>
            <person name="Chaillou S."/>
        </authorList>
    </citation>
    <scope>NUCLEOTIDE SEQUENCE [LARGE SCALE GENOMIC DNA]</scope>
    <source>
        <strain evidence="9">MFPC41A2801</strain>
    </source>
</reference>
<dbReference type="PROSITE" id="PS50995">
    <property type="entry name" value="HTH_MARR_2"/>
    <property type="match status" value="1"/>
</dbReference>
<dbReference type="Pfam" id="PF22381">
    <property type="entry name" value="Staph_reg_Sar_Rot"/>
    <property type="match status" value="1"/>
</dbReference>
<dbReference type="InterPro" id="IPR036390">
    <property type="entry name" value="WH_DNA-bd_sf"/>
</dbReference>
<dbReference type="InterPro" id="IPR000835">
    <property type="entry name" value="HTH_MarR-typ"/>
</dbReference>
<name>A0A2N9DXG6_9LACO</name>
<dbReference type="PANTHER" id="PTHR42756:SF1">
    <property type="entry name" value="TRANSCRIPTIONAL REPRESSOR OF EMRAB OPERON"/>
    <property type="match status" value="1"/>
</dbReference>
<dbReference type="EMBL" id="OGVC01000037">
    <property type="protein sequence ID" value="SPC39373.1"/>
    <property type="molecule type" value="Genomic_DNA"/>
</dbReference>
<evidence type="ECO:0000259" key="8">
    <source>
        <dbReference type="PROSITE" id="PS50995"/>
    </source>
</evidence>
<evidence type="ECO:0000256" key="4">
    <source>
        <dbReference type="ARBA" id="ARBA00023163"/>
    </source>
</evidence>
<keyword evidence="3" id="KW-0238">DNA-binding</keyword>
<dbReference type="AlphaFoldDB" id="A0A2N9DXG6"/>
<evidence type="ECO:0000256" key="3">
    <source>
        <dbReference type="ARBA" id="ARBA00023125"/>
    </source>
</evidence>
<protein>
    <recommendedName>
        <fullName evidence="6">HTH-type transcriptional regulator SarZ</fullName>
    </recommendedName>
    <alternativeName>
        <fullName evidence="7">Staphylococcal accessory regulator Z</fullName>
    </alternativeName>
</protein>
<dbReference type="PANTHER" id="PTHR42756">
    <property type="entry name" value="TRANSCRIPTIONAL REGULATOR, MARR"/>
    <property type="match status" value="1"/>
</dbReference>
<dbReference type="Proteomes" id="UP000238739">
    <property type="component" value="Unassembled WGS sequence"/>
</dbReference>
<feature type="domain" description="HTH marR-type" evidence="8">
    <location>
        <begin position="1"/>
        <end position="151"/>
    </location>
</feature>
<organism evidence="9 10">
    <name type="scientific">Latilactobacillus fuchuensis</name>
    <dbReference type="NCBI Taxonomy" id="164393"/>
    <lineage>
        <taxon>Bacteria</taxon>
        <taxon>Bacillati</taxon>
        <taxon>Bacillota</taxon>
        <taxon>Bacilli</taxon>
        <taxon>Lactobacillales</taxon>
        <taxon>Lactobacillaceae</taxon>
        <taxon>Latilactobacillus</taxon>
    </lineage>
</organism>
<proteinExistence type="inferred from homology"/>
<dbReference type="SMART" id="SM00347">
    <property type="entry name" value="HTH_MARR"/>
    <property type="match status" value="1"/>
</dbReference>
<comment type="caution">
    <text evidence="9">The sequence shown here is derived from an EMBL/GenBank/DDBJ whole genome shotgun (WGS) entry which is preliminary data.</text>
</comment>
<evidence type="ECO:0000256" key="6">
    <source>
        <dbReference type="ARBA" id="ARBA00047188"/>
    </source>
</evidence>
<comment type="similarity">
    <text evidence="5">Belongs to the SarZ family.</text>
</comment>
<keyword evidence="10" id="KW-1185">Reference proteome</keyword>
<accession>A0A2N9DXG6</accession>
<evidence type="ECO:0000256" key="7">
    <source>
        <dbReference type="ARBA" id="ARBA00047207"/>
    </source>
</evidence>
<dbReference type="Gene3D" id="1.10.10.10">
    <property type="entry name" value="Winged helix-like DNA-binding domain superfamily/Winged helix DNA-binding domain"/>
    <property type="match status" value="1"/>
</dbReference>
<keyword evidence="4" id="KW-0804">Transcription</keyword>
<evidence type="ECO:0000256" key="2">
    <source>
        <dbReference type="ARBA" id="ARBA00023015"/>
    </source>
</evidence>
<dbReference type="InterPro" id="IPR055166">
    <property type="entry name" value="Transc_reg_Sar_Rot_HTH"/>
</dbReference>
<keyword evidence="2" id="KW-0805">Transcription regulation</keyword>
<evidence type="ECO:0000256" key="5">
    <source>
        <dbReference type="ARBA" id="ARBA00046337"/>
    </source>
</evidence>
<dbReference type="GO" id="GO:0003700">
    <property type="term" value="F:DNA-binding transcription factor activity"/>
    <property type="evidence" value="ECO:0007669"/>
    <property type="project" value="InterPro"/>
</dbReference>
<evidence type="ECO:0000256" key="1">
    <source>
        <dbReference type="ARBA" id="ARBA00004496"/>
    </source>
</evidence>
<comment type="subcellular location">
    <subcellularLocation>
        <location evidence="1">Cytoplasm</location>
    </subcellularLocation>
</comment>
<evidence type="ECO:0000313" key="9">
    <source>
        <dbReference type="EMBL" id="SPC39373.1"/>
    </source>
</evidence>
<dbReference type="SUPFAM" id="SSF46785">
    <property type="entry name" value="Winged helix' DNA-binding domain"/>
    <property type="match status" value="1"/>
</dbReference>
<dbReference type="GO" id="GO:0003677">
    <property type="term" value="F:DNA binding"/>
    <property type="evidence" value="ECO:0007669"/>
    <property type="project" value="UniProtKB-KW"/>
</dbReference>
<sequence>MMRDRARGYRRYLEWFNIMIQLEDKMNIVAKRYDLNFNQYLLLKKVAEEHCNEPTQLAAAFGVSSPAMSRKLNSLAKSGKITKQRNNDEDDQRKVTIELTVKGEYHLGQLNRAYQELFTAESDMMFEKFDVPLFDEVTKQMAMIIDHLPKE</sequence>
<dbReference type="GO" id="GO:0005737">
    <property type="term" value="C:cytoplasm"/>
    <property type="evidence" value="ECO:0007669"/>
    <property type="project" value="UniProtKB-SubCell"/>
</dbReference>
<dbReference type="InterPro" id="IPR036388">
    <property type="entry name" value="WH-like_DNA-bd_sf"/>
</dbReference>
<evidence type="ECO:0000313" key="10">
    <source>
        <dbReference type="Proteomes" id="UP000238739"/>
    </source>
</evidence>
<gene>
    <name evidence="9" type="ORF">LFUMFP_420002</name>
</gene>